<dbReference type="SUPFAM" id="SSF53098">
    <property type="entry name" value="Ribonuclease H-like"/>
    <property type="match status" value="1"/>
</dbReference>
<dbReference type="Gene3D" id="3.30.420.10">
    <property type="entry name" value="Ribonuclease H-like superfamily/Ribonuclease H"/>
    <property type="match status" value="1"/>
</dbReference>
<dbReference type="PROSITE" id="PS50994">
    <property type="entry name" value="INTEGRASE"/>
    <property type="match status" value="1"/>
</dbReference>
<dbReference type="InterPro" id="IPR012337">
    <property type="entry name" value="RNaseH-like_sf"/>
</dbReference>
<dbReference type="PANTHER" id="PTHR46889:SF4">
    <property type="entry name" value="TRANSPOSASE INSO FOR INSERTION SEQUENCE ELEMENT IS911B-RELATED"/>
    <property type="match status" value="1"/>
</dbReference>
<proteinExistence type="predicted"/>
<protein>
    <submittedName>
        <fullName evidence="2">DDE-type integrase/transposase/recombinase</fullName>
    </submittedName>
</protein>
<evidence type="ECO:0000313" key="3">
    <source>
        <dbReference type="Proteomes" id="UP000568751"/>
    </source>
</evidence>
<dbReference type="InterPro" id="IPR036397">
    <property type="entry name" value="RNaseH_sf"/>
</dbReference>
<gene>
    <name evidence="2" type="ORF">H0A76_07255</name>
</gene>
<dbReference type="GO" id="GO:0015074">
    <property type="term" value="P:DNA integration"/>
    <property type="evidence" value="ECO:0007669"/>
    <property type="project" value="InterPro"/>
</dbReference>
<dbReference type="AlphaFoldDB" id="A0A853F3X6"/>
<evidence type="ECO:0000259" key="1">
    <source>
        <dbReference type="PROSITE" id="PS50994"/>
    </source>
</evidence>
<evidence type="ECO:0000313" key="2">
    <source>
        <dbReference type="EMBL" id="NYT27701.1"/>
    </source>
</evidence>
<dbReference type="PANTHER" id="PTHR46889">
    <property type="entry name" value="TRANSPOSASE INSF FOR INSERTION SEQUENCE IS3B-RELATED"/>
    <property type="match status" value="1"/>
</dbReference>
<dbReference type="InterPro" id="IPR050900">
    <property type="entry name" value="Transposase_IS3/IS150/IS904"/>
</dbReference>
<dbReference type="Proteomes" id="UP000568751">
    <property type="component" value="Unassembled WGS sequence"/>
</dbReference>
<feature type="domain" description="Integrase catalytic" evidence="1">
    <location>
        <begin position="1"/>
        <end position="111"/>
    </location>
</feature>
<dbReference type="EMBL" id="JACCHT010000001">
    <property type="protein sequence ID" value="NYT27701.1"/>
    <property type="molecule type" value="Genomic_DNA"/>
</dbReference>
<organism evidence="2 3">
    <name type="scientific">Candidatus Thiodubiliella endoseptemdiera</name>
    <dbReference type="NCBI Taxonomy" id="2738886"/>
    <lineage>
        <taxon>Bacteria</taxon>
        <taxon>Pseudomonadati</taxon>
        <taxon>Pseudomonadota</taxon>
        <taxon>Gammaproteobacteria</taxon>
        <taxon>Candidatus Pseudothioglobaceae</taxon>
        <taxon>Candidatus Thiodubiliella</taxon>
    </lineage>
</organism>
<dbReference type="Pfam" id="PF00665">
    <property type="entry name" value="rve"/>
    <property type="match status" value="1"/>
</dbReference>
<comment type="caution">
    <text evidence="2">The sequence shown here is derived from an EMBL/GenBank/DDBJ whole genome shotgun (WGS) entry which is preliminary data.</text>
</comment>
<name>A0A853F3X6_9GAMM</name>
<sequence>MDLSSKQVVGWALSKQPNAQLAKDALSNAISRHQPNTNQLMFHSDQGVQYCANAFAQYCKSNSITQSMSRRGNCWDNAVMERFFRSLKTEKLNYQSFANHNEVVENVESYI</sequence>
<reference evidence="2 3" key="1">
    <citation type="submission" date="2020-05" db="EMBL/GenBank/DDBJ databases">
        <title>Horizontal transmission and recombination maintain forever young bacterial symbiont genomes.</title>
        <authorList>
            <person name="Russell S.L."/>
            <person name="Pepper-Tunick E."/>
            <person name="Svedberg J."/>
            <person name="Byrne A."/>
            <person name="Ruelas Castillo J."/>
            <person name="Vollmers C."/>
            <person name="Beinart R.A."/>
            <person name="Corbett-Detig R."/>
        </authorList>
    </citation>
    <scope>NUCLEOTIDE SEQUENCE [LARGE SCALE GENOMIC DNA]</scope>
    <source>
        <strain evidence="2">455</strain>
    </source>
</reference>
<accession>A0A853F3X6</accession>
<dbReference type="InterPro" id="IPR001584">
    <property type="entry name" value="Integrase_cat-core"/>
</dbReference>
<dbReference type="GO" id="GO:0003676">
    <property type="term" value="F:nucleic acid binding"/>
    <property type="evidence" value="ECO:0007669"/>
    <property type="project" value="InterPro"/>
</dbReference>